<evidence type="ECO:0000313" key="5">
    <source>
        <dbReference type="Proteomes" id="UP000293781"/>
    </source>
</evidence>
<dbReference type="InterPro" id="IPR051396">
    <property type="entry name" value="Bact_Antivir_Def_Nuclease"/>
</dbReference>
<dbReference type="Pfam" id="PF13304">
    <property type="entry name" value="AAA_21"/>
    <property type="match status" value="1"/>
</dbReference>
<dbReference type="AlphaFoldDB" id="A0A4Q7UL84"/>
<evidence type="ECO:0000313" key="4">
    <source>
        <dbReference type="EMBL" id="RZT80403.1"/>
    </source>
</evidence>
<dbReference type="GO" id="GO:0005524">
    <property type="term" value="F:ATP binding"/>
    <property type="evidence" value="ECO:0007669"/>
    <property type="project" value="InterPro"/>
</dbReference>
<gene>
    <name evidence="4" type="ORF">EV382_3651</name>
</gene>
<dbReference type="InterPro" id="IPR022532">
    <property type="entry name" value="DUF3696"/>
</dbReference>
<dbReference type="Proteomes" id="UP000293781">
    <property type="component" value="Unassembled WGS sequence"/>
</dbReference>
<dbReference type="InterPro" id="IPR014592">
    <property type="entry name" value="P-loop_UCP034888"/>
</dbReference>
<dbReference type="Pfam" id="PF12476">
    <property type="entry name" value="DUF3696"/>
    <property type="match status" value="1"/>
</dbReference>
<sequence length="439" mass="48437">MPLRKIVLENYRCFRDRQEIELAPVTVVLGKNNSGKSVLTRAPLVIATGFNTSGTAPLDLDRLGPDTVDDFRELYHDHLTGRPIKLGLVVEGRSRFALEAEIQYLDSINSAVVSSLDIMSPQITAMLVSSRLVASGQRDTPDIDGIAVTPLPQIRQGEQLEYEIKQVGQERIVLPVAFKGLVPDLSAVPGLTDLFDFDLSPGPIRYLSPYRERVARQHRLPLGAPKLLGVQGEGMQGILADDARRAGGALVARVNELLEAIVPDWRIAEIPDGTLWSTVLVRRDSEVRVNLADAGTGLAQVLPILVQCALDEMRGATDRAPLQIIEEPEMHLHPAAHAELADLYLNTAMATSTQFLIETHSETLLLRLRRRIAEPNDISADMVRVYVVEQQDGASVVRRVDIDELGNLDDTWPDGYFSQDYHEVRALAAAQMERLDDAS</sequence>
<dbReference type="PANTHER" id="PTHR43581:SF2">
    <property type="entry name" value="EXCINUCLEASE ATPASE SUBUNIT"/>
    <property type="match status" value="1"/>
</dbReference>
<dbReference type="GO" id="GO:0016887">
    <property type="term" value="F:ATP hydrolysis activity"/>
    <property type="evidence" value="ECO:0007669"/>
    <property type="project" value="InterPro"/>
</dbReference>
<dbReference type="PANTHER" id="PTHR43581">
    <property type="entry name" value="ATP/GTP PHOSPHATASE"/>
    <property type="match status" value="1"/>
</dbReference>
<name>A0A4Q7UL84_9ACTN</name>
<dbReference type="PIRSF" id="PIRSF034888">
    <property type="entry name" value="P-loop_UCP034888"/>
    <property type="match status" value="1"/>
</dbReference>
<dbReference type="EMBL" id="SHKK01000001">
    <property type="protein sequence ID" value="RZT80403.1"/>
    <property type="molecule type" value="Genomic_DNA"/>
</dbReference>
<dbReference type="InterPro" id="IPR027417">
    <property type="entry name" value="P-loop_NTPase"/>
</dbReference>
<accession>A0A4Q7UL84</accession>
<dbReference type="RefSeq" id="WP_130403458.1">
    <property type="nucleotide sequence ID" value="NZ_SHKK01000001.1"/>
</dbReference>
<feature type="domain" description="DUF3696" evidence="1">
    <location>
        <begin position="378"/>
        <end position="422"/>
    </location>
</feature>
<protein>
    <submittedName>
        <fullName evidence="4">Uncharacterized protein DUF3696</fullName>
    </submittedName>
</protein>
<evidence type="ECO:0000259" key="1">
    <source>
        <dbReference type="Pfam" id="PF12476"/>
    </source>
</evidence>
<dbReference type="OrthoDB" id="3237462at2"/>
<evidence type="ECO:0000259" key="3">
    <source>
        <dbReference type="Pfam" id="PF13304"/>
    </source>
</evidence>
<dbReference type="Gene3D" id="3.40.50.300">
    <property type="entry name" value="P-loop containing nucleotide triphosphate hydrolases"/>
    <property type="match status" value="2"/>
</dbReference>
<evidence type="ECO:0000259" key="2">
    <source>
        <dbReference type="Pfam" id="PF13175"/>
    </source>
</evidence>
<feature type="domain" description="ATPase AAA-type core" evidence="3">
    <location>
        <begin position="254"/>
        <end position="365"/>
    </location>
</feature>
<proteinExistence type="predicted"/>
<organism evidence="4 5">
    <name type="scientific">Micromonospora violae</name>
    <dbReference type="NCBI Taxonomy" id="1278207"/>
    <lineage>
        <taxon>Bacteria</taxon>
        <taxon>Bacillati</taxon>
        <taxon>Actinomycetota</taxon>
        <taxon>Actinomycetes</taxon>
        <taxon>Micromonosporales</taxon>
        <taxon>Micromonosporaceae</taxon>
        <taxon>Micromonospora</taxon>
    </lineage>
</organism>
<comment type="caution">
    <text evidence="4">The sequence shown here is derived from an EMBL/GenBank/DDBJ whole genome shotgun (WGS) entry which is preliminary data.</text>
</comment>
<dbReference type="InterPro" id="IPR003959">
    <property type="entry name" value="ATPase_AAA_core"/>
</dbReference>
<dbReference type="InterPro" id="IPR041685">
    <property type="entry name" value="AAA_GajA/Old/RecF-like"/>
</dbReference>
<reference evidence="4 5" key="1">
    <citation type="submission" date="2019-02" db="EMBL/GenBank/DDBJ databases">
        <title>Sequencing the genomes of 1000 actinobacteria strains.</title>
        <authorList>
            <person name="Klenk H.-P."/>
        </authorList>
    </citation>
    <scope>NUCLEOTIDE SEQUENCE [LARGE SCALE GENOMIC DNA]</scope>
    <source>
        <strain evidence="4 5">DSM 45888</strain>
    </source>
</reference>
<dbReference type="SUPFAM" id="SSF52540">
    <property type="entry name" value="P-loop containing nucleoside triphosphate hydrolases"/>
    <property type="match status" value="1"/>
</dbReference>
<feature type="domain" description="Endonuclease GajA/Old nuclease/RecF-like AAA" evidence="2">
    <location>
        <begin position="1"/>
        <end position="42"/>
    </location>
</feature>
<dbReference type="Pfam" id="PF13175">
    <property type="entry name" value="AAA_15"/>
    <property type="match status" value="1"/>
</dbReference>
<keyword evidence="5" id="KW-1185">Reference proteome</keyword>